<evidence type="ECO:0000313" key="2">
    <source>
        <dbReference type="Proteomes" id="UP000308092"/>
    </source>
</evidence>
<proteinExistence type="predicted"/>
<protein>
    <submittedName>
        <fullName evidence="1">Uncharacterized protein</fullName>
    </submittedName>
</protein>
<keyword evidence="2" id="KW-1185">Reference proteome</keyword>
<name>A0A4S3JRX5_9EURO</name>
<accession>A0A4S3JRX5</accession>
<gene>
    <name evidence="1" type="ORF">EYZ11_002146</name>
</gene>
<comment type="caution">
    <text evidence="1">The sequence shown here is derived from an EMBL/GenBank/DDBJ whole genome shotgun (WGS) entry which is preliminary data.</text>
</comment>
<dbReference type="VEuPathDB" id="FungiDB:EYZ11_002146"/>
<dbReference type="AlphaFoldDB" id="A0A4S3JRX5"/>
<organism evidence="1 2">
    <name type="scientific">Aspergillus tanneri</name>
    <dbReference type="NCBI Taxonomy" id="1220188"/>
    <lineage>
        <taxon>Eukaryota</taxon>
        <taxon>Fungi</taxon>
        <taxon>Dikarya</taxon>
        <taxon>Ascomycota</taxon>
        <taxon>Pezizomycotina</taxon>
        <taxon>Eurotiomycetes</taxon>
        <taxon>Eurotiomycetidae</taxon>
        <taxon>Eurotiales</taxon>
        <taxon>Aspergillaceae</taxon>
        <taxon>Aspergillus</taxon>
        <taxon>Aspergillus subgen. Circumdati</taxon>
    </lineage>
</organism>
<sequence length="33" mass="3815">MYSLTRLSKGTDGRLYLQYGSPEHPVWNFVVLS</sequence>
<dbReference type="Proteomes" id="UP000308092">
    <property type="component" value="Unassembled WGS sequence"/>
</dbReference>
<dbReference type="EMBL" id="SOSA01000046">
    <property type="protein sequence ID" value="THC98365.1"/>
    <property type="molecule type" value="Genomic_DNA"/>
</dbReference>
<reference evidence="1 2" key="1">
    <citation type="submission" date="2019-03" db="EMBL/GenBank/DDBJ databases">
        <title>The genome sequence of a newly discovered highly antifungal drug resistant Aspergillus species, Aspergillus tanneri NIH 1004.</title>
        <authorList>
            <person name="Mounaud S."/>
            <person name="Singh I."/>
            <person name="Joardar V."/>
            <person name="Pakala S."/>
            <person name="Pakala S."/>
            <person name="Venepally P."/>
            <person name="Hoover J."/>
            <person name="Nierman W."/>
            <person name="Chung J."/>
            <person name="Losada L."/>
        </authorList>
    </citation>
    <scope>NUCLEOTIDE SEQUENCE [LARGE SCALE GENOMIC DNA]</scope>
    <source>
        <strain evidence="1 2">NIH1004</strain>
    </source>
</reference>
<evidence type="ECO:0000313" key="1">
    <source>
        <dbReference type="EMBL" id="THC98365.1"/>
    </source>
</evidence>